<dbReference type="GO" id="GO:0004175">
    <property type="term" value="F:endopeptidase activity"/>
    <property type="evidence" value="ECO:0007669"/>
    <property type="project" value="UniProtKB-ARBA"/>
</dbReference>
<keyword evidence="3" id="KW-0645">Protease</keyword>
<dbReference type="EMBL" id="JANATA010000024">
    <property type="protein sequence ID" value="MCP3429557.1"/>
    <property type="molecule type" value="Genomic_DNA"/>
</dbReference>
<protein>
    <submittedName>
        <fullName evidence="3">CPBP family intramembrane metalloprotease</fullName>
    </submittedName>
</protein>
<feature type="transmembrane region" description="Helical" evidence="1">
    <location>
        <begin position="184"/>
        <end position="200"/>
    </location>
</feature>
<dbReference type="RefSeq" id="WP_254102055.1">
    <property type="nucleotide sequence ID" value="NZ_JANATA010000024.1"/>
</dbReference>
<dbReference type="Pfam" id="PF02517">
    <property type="entry name" value="Rce1-like"/>
    <property type="match status" value="1"/>
</dbReference>
<dbReference type="Proteomes" id="UP001165413">
    <property type="component" value="Unassembled WGS sequence"/>
</dbReference>
<name>A0AA41X4B4_9ALTE</name>
<keyword evidence="4" id="KW-1185">Reference proteome</keyword>
<dbReference type="InterPro" id="IPR003675">
    <property type="entry name" value="Rce1/LyrA-like_dom"/>
</dbReference>
<evidence type="ECO:0000313" key="3">
    <source>
        <dbReference type="EMBL" id="MCP3429557.1"/>
    </source>
</evidence>
<dbReference type="GO" id="GO:0080120">
    <property type="term" value="P:CAAX-box protein maturation"/>
    <property type="evidence" value="ECO:0007669"/>
    <property type="project" value="UniProtKB-ARBA"/>
</dbReference>
<keyword evidence="1" id="KW-0472">Membrane</keyword>
<evidence type="ECO:0000313" key="4">
    <source>
        <dbReference type="Proteomes" id="UP001165413"/>
    </source>
</evidence>
<gene>
    <name evidence="3" type="ORF">NLF92_11435</name>
</gene>
<organism evidence="3 4">
    <name type="scientific">Opacimonas viscosa</name>
    <dbReference type="NCBI Taxonomy" id="2961944"/>
    <lineage>
        <taxon>Bacteria</taxon>
        <taxon>Pseudomonadati</taxon>
        <taxon>Pseudomonadota</taxon>
        <taxon>Gammaproteobacteria</taxon>
        <taxon>Alteromonadales</taxon>
        <taxon>Alteromonadaceae</taxon>
        <taxon>Opacimonas</taxon>
    </lineage>
</organism>
<feature type="transmembrane region" description="Helical" evidence="1">
    <location>
        <begin position="160"/>
        <end position="178"/>
    </location>
</feature>
<reference evidence="3" key="1">
    <citation type="submission" date="2022-07" db="EMBL/GenBank/DDBJ databases">
        <title>Characterization of the Novel Bacterium Alteromonas immobilis LMIT006 and Alteromonas gregis LMIT007.</title>
        <authorList>
            <person name="Lin X."/>
        </authorList>
    </citation>
    <scope>NUCLEOTIDE SEQUENCE</scope>
    <source>
        <strain evidence="3">LMIT007</strain>
    </source>
</reference>
<keyword evidence="3" id="KW-0378">Hydrolase</keyword>
<proteinExistence type="predicted"/>
<keyword evidence="1" id="KW-1133">Transmembrane helix</keyword>
<evidence type="ECO:0000259" key="2">
    <source>
        <dbReference type="Pfam" id="PF02517"/>
    </source>
</evidence>
<feature type="transmembrane region" description="Helical" evidence="1">
    <location>
        <begin position="207"/>
        <end position="226"/>
    </location>
</feature>
<feature type="transmembrane region" description="Helical" evidence="1">
    <location>
        <begin position="84"/>
        <end position="106"/>
    </location>
</feature>
<dbReference type="AlphaFoldDB" id="A0AA41X4B4"/>
<keyword evidence="1" id="KW-0812">Transmembrane</keyword>
<accession>A0AA41X4B4</accession>
<keyword evidence="3" id="KW-0482">Metalloprotease</keyword>
<evidence type="ECO:0000256" key="1">
    <source>
        <dbReference type="SAM" id="Phobius"/>
    </source>
</evidence>
<dbReference type="GO" id="GO:0008237">
    <property type="term" value="F:metallopeptidase activity"/>
    <property type="evidence" value="ECO:0007669"/>
    <property type="project" value="UniProtKB-KW"/>
</dbReference>
<feature type="transmembrane region" description="Helical" evidence="1">
    <location>
        <begin position="126"/>
        <end position="148"/>
    </location>
</feature>
<sequence length="227" mass="26550">MINKKVKKAVVLKLKMTALFLLLQLISVVFSKFLISPFITGDVYKDIEYYIAIIIMLPIVLFISKWGEFNFPNGFFRFEIDFGFFGKIIVVVFFYFLIFYCLTDFLNISGEKHSSEIINALNIGSVYVKVLLVFSICLAAPIIEEIFFRGWLISKLMMLDIDKNYIIITTSTLFMFSHMQYQNIFSYIYLFIMGFGLGYIRMKKGNILYCILAHSFLNFLAVFSWVY</sequence>
<feature type="domain" description="CAAX prenyl protease 2/Lysostaphin resistance protein A-like" evidence="2">
    <location>
        <begin position="130"/>
        <end position="220"/>
    </location>
</feature>
<feature type="transmembrane region" description="Helical" evidence="1">
    <location>
        <begin position="47"/>
        <end position="63"/>
    </location>
</feature>
<comment type="caution">
    <text evidence="3">The sequence shown here is derived from an EMBL/GenBank/DDBJ whole genome shotgun (WGS) entry which is preliminary data.</text>
</comment>